<dbReference type="PANTHER" id="PTHR40074">
    <property type="entry name" value="O-ACETYLTRANSFERASE WECH"/>
    <property type="match status" value="1"/>
</dbReference>
<evidence type="ECO:0000313" key="10">
    <source>
        <dbReference type="Proteomes" id="UP000759590"/>
    </source>
</evidence>
<evidence type="ECO:0000256" key="6">
    <source>
        <dbReference type="ARBA" id="ARBA00023136"/>
    </source>
</evidence>
<dbReference type="PANTHER" id="PTHR40074:SF2">
    <property type="entry name" value="O-ACETYLTRANSFERASE WECH"/>
    <property type="match status" value="1"/>
</dbReference>
<evidence type="ECO:0000259" key="8">
    <source>
        <dbReference type="Pfam" id="PF01757"/>
    </source>
</evidence>
<evidence type="ECO:0000256" key="4">
    <source>
        <dbReference type="ARBA" id="ARBA00022692"/>
    </source>
</evidence>
<name>A0A942X7N7_STRMT</name>
<feature type="transmembrane region" description="Helical" evidence="7">
    <location>
        <begin position="99"/>
        <end position="121"/>
    </location>
</feature>
<gene>
    <name evidence="9" type="ORF">KHZ51_01940</name>
</gene>
<dbReference type="InterPro" id="IPR002656">
    <property type="entry name" value="Acyl_transf_3_dom"/>
</dbReference>
<feature type="domain" description="Acyltransferase 3" evidence="8">
    <location>
        <begin position="5"/>
        <end position="337"/>
    </location>
</feature>
<evidence type="ECO:0000256" key="2">
    <source>
        <dbReference type="ARBA" id="ARBA00007400"/>
    </source>
</evidence>
<dbReference type="AlphaFoldDB" id="A0A942X7N7"/>
<dbReference type="GO" id="GO:0009246">
    <property type="term" value="P:enterobacterial common antigen biosynthetic process"/>
    <property type="evidence" value="ECO:0007669"/>
    <property type="project" value="TreeGrafter"/>
</dbReference>
<evidence type="ECO:0000256" key="3">
    <source>
        <dbReference type="ARBA" id="ARBA00022475"/>
    </source>
</evidence>
<dbReference type="EMBL" id="JAGZLW010000004">
    <property type="protein sequence ID" value="MBS4947465.1"/>
    <property type="molecule type" value="Genomic_DNA"/>
</dbReference>
<feature type="transmembrane region" description="Helical" evidence="7">
    <location>
        <begin position="141"/>
        <end position="159"/>
    </location>
</feature>
<dbReference type="GO" id="GO:0005886">
    <property type="term" value="C:plasma membrane"/>
    <property type="evidence" value="ECO:0007669"/>
    <property type="project" value="UniProtKB-SubCell"/>
</dbReference>
<keyword evidence="3" id="KW-1003">Cell membrane</keyword>
<accession>A0A942X7N7</accession>
<protein>
    <submittedName>
        <fullName evidence="9">Acyltransferase</fullName>
    </submittedName>
</protein>
<comment type="similarity">
    <text evidence="2">Belongs to the acyltransferase 3 family.</text>
</comment>
<dbReference type="Pfam" id="PF01757">
    <property type="entry name" value="Acyl_transf_3"/>
    <property type="match status" value="1"/>
</dbReference>
<keyword evidence="9" id="KW-0012">Acyltransferase</keyword>
<reference evidence="9" key="1">
    <citation type="submission" date="2021-02" db="EMBL/GenBank/DDBJ databases">
        <title>Infant gut strain persistence is associated with maternal origin, phylogeny, and functional potential including surface adhesion and iron acquisition.</title>
        <authorList>
            <person name="Lou Y.C."/>
        </authorList>
    </citation>
    <scope>NUCLEOTIDE SEQUENCE</scope>
    <source>
        <strain evidence="9">L3_114_025G1_dasL3_114_025G1_concoct_29</strain>
    </source>
</reference>
<evidence type="ECO:0000256" key="5">
    <source>
        <dbReference type="ARBA" id="ARBA00022989"/>
    </source>
</evidence>
<evidence type="ECO:0000313" key="9">
    <source>
        <dbReference type="EMBL" id="MBS4947465.1"/>
    </source>
</evidence>
<feature type="transmembrane region" description="Helical" evidence="7">
    <location>
        <begin position="171"/>
        <end position="198"/>
    </location>
</feature>
<proteinExistence type="inferred from homology"/>
<feature type="transmembrane region" description="Helical" evidence="7">
    <location>
        <begin position="59"/>
        <end position="78"/>
    </location>
</feature>
<sequence>MKKIKEYDILKIMAIILVVLSHSAYYKISSNYGGMDYQQYLNSHSAFTLYKILGKFMEIIYYFHMPLFMAISGVFFSIQIKKDRWNKIEKLLTSKFKRLMLPFFVFTLLYSLPLKYISNYYNGVSFWRAITGQFFLLGNSHLWYLYALFIIFIISFYCLRRDTSIFVYLSLYILHVLSFLIHITLVSAPLQFLFWFSMGFLFESKRRKYNIFLENHKWISLLFFVLFIFLVVLNFLFKSDFKVLSRFFVDLLAILGSLICYNISYFLSNKTKILDSKLLNLILINGLGIYIFSDTLNYFILSISYFVSDRFMFTSFGIIIIFLIRFFFTLFLGLVFTLLFKKVFPKYSWLVN</sequence>
<keyword evidence="4 7" id="KW-0812">Transmembrane</keyword>
<keyword evidence="9" id="KW-0808">Transferase</keyword>
<keyword evidence="6 7" id="KW-0472">Membrane</keyword>
<organism evidence="9 10">
    <name type="scientific">Streptococcus mitis</name>
    <dbReference type="NCBI Taxonomy" id="28037"/>
    <lineage>
        <taxon>Bacteria</taxon>
        <taxon>Bacillati</taxon>
        <taxon>Bacillota</taxon>
        <taxon>Bacilli</taxon>
        <taxon>Lactobacillales</taxon>
        <taxon>Streptococcaceae</taxon>
        <taxon>Streptococcus</taxon>
        <taxon>Streptococcus mitis group</taxon>
    </lineage>
</organism>
<feature type="transmembrane region" description="Helical" evidence="7">
    <location>
        <begin position="313"/>
        <end position="340"/>
    </location>
</feature>
<dbReference type="GO" id="GO:0016413">
    <property type="term" value="F:O-acetyltransferase activity"/>
    <property type="evidence" value="ECO:0007669"/>
    <property type="project" value="TreeGrafter"/>
</dbReference>
<keyword evidence="5 7" id="KW-1133">Transmembrane helix</keyword>
<evidence type="ECO:0000256" key="7">
    <source>
        <dbReference type="SAM" id="Phobius"/>
    </source>
</evidence>
<comment type="subcellular location">
    <subcellularLocation>
        <location evidence="1">Cell membrane</location>
        <topology evidence="1">Multi-pass membrane protein</topology>
    </subcellularLocation>
</comment>
<feature type="transmembrane region" description="Helical" evidence="7">
    <location>
        <begin position="218"/>
        <end position="237"/>
    </location>
</feature>
<feature type="transmembrane region" description="Helical" evidence="7">
    <location>
        <begin position="249"/>
        <end position="267"/>
    </location>
</feature>
<dbReference type="Proteomes" id="UP000759590">
    <property type="component" value="Unassembled WGS sequence"/>
</dbReference>
<comment type="caution">
    <text evidence="9">The sequence shown here is derived from an EMBL/GenBank/DDBJ whole genome shotgun (WGS) entry which is preliminary data.</text>
</comment>
<evidence type="ECO:0000256" key="1">
    <source>
        <dbReference type="ARBA" id="ARBA00004651"/>
    </source>
</evidence>
<feature type="transmembrane region" description="Helical" evidence="7">
    <location>
        <begin position="279"/>
        <end position="301"/>
    </location>
</feature>
<feature type="transmembrane region" description="Helical" evidence="7">
    <location>
        <begin position="12"/>
        <end position="28"/>
    </location>
</feature>